<feature type="transmembrane region" description="Helical" evidence="6">
    <location>
        <begin position="63"/>
        <end position="84"/>
    </location>
</feature>
<feature type="transmembrane region" description="Helical" evidence="6">
    <location>
        <begin position="116"/>
        <end position="143"/>
    </location>
</feature>
<dbReference type="GO" id="GO:0022857">
    <property type="term" value="F:transmembrane transporter activity"/>
    <property type="evidence" value="ECO:0007669"/>
    <property type="project" value="InterPro"/>
</dbReference>
<gene>
    <name evidence="8" type="ORF">MNBD_GAMMA22-2771</name>
</gene>
<dbReference type="InterPro" id="IPR050495">
    <property type="entry name" value="ATG22/LtaA_families"/>
</dbReference>
<evidence type="ECO:0000256" key="2">
    <source>
        <dbReference type="ARBA" id="ARBA00022448"/>
    </source>
</evidence>
<evidence type="ECO:0000256" key="5">
    <source>
        <dbReference type="ARBA" id="ARBA00023136"/>
    </source>
</evidence>
<reference evidence="8" key="1">
    <citation type="submission" date="2018-06" db="EMBL/GenBank/DDBJ databases">
        <authorList>
            <person name="Zhirakovskaya E."/>
        </authorList>
    </citation>
    <scope>NUCLEOTIDE SEQUENCE</scope>
</reference>
<evidence type="ECO:0000313" key="8">
    <source>
        <dbReference type="EMBL" id="VAW91598.1"/>
    </source>
</evidence>
<dbReference type="SUPFAM" id="SSF103473">
    <property type="entry name" value="MFS general substrate transporter"/>
    <property type="match status" value="1"/>
</dbReference>
<feature type="transmembrane region" description="Helical" evidence="6">
    <location>
        <begin position="312"/>
        <end position="330"/>
    </location>
</feature>
<dbReference type="GO" id="GO:0012505">
    <property type="term" value="C:endomembrane system"/>
    <property type="evidence" value="ECO:0007669"/>
    <property type="project" value="UniProtKB-SubCell"/>
</dbReference>
<comment type="subcellular location">
    <subcellularLocation>
        <location evidence="1">Endomembrane system</location>
        <topology evidence="1">Multi-pass membrane protein</topology>
    </subcellularLocation>
</comment>
<feature type="transmembrane region" description="Helical" evidence="6">
    <location>
        <begin position="155"/>
        <end position="176"/>
    </location>
</feature>
<feature type="transmembrane region" description="Helical" evidence="6">
    <location>
        <begin position="188"/>
        <end position="212"/>
    </location>
</feature>
<sequence>MKFLNFKSSDGTSKNKTIYSWVLYDWANSAFAVCILTVFYPLFFKNYWDTGVDATTSTFHLGLSNSISSIIIVLIAPVIGSIADNSSAKKWFLLFFALLGMLMTAGLYFIQQGEWFIAASFYVVASIGFMGANVFYDSLLLLVADKSELDIVSGLGYAFGYVGGGILFLFNIILVSNPEWFGLSDDTLAIRISFISVAVWWLLFSVPIMLYVPEPKTCHSGSVLEIIKASFVQLKKTFQEIKKFKLILTFLIAYWLYIDGVDTIVRMSVDYGLSIGLDTNNLITAILITQFVGFPAAIGFGFIGHKYGPKRGILLAIIIYIAVTLYAVSMTTTYEFYVMAIIIGLVQGGIQSLSRSFYARIIPEDKAAEFFGFYNMMGKFAAVLGPLLVGGVAVMTSSSRYSMLSLIILFVAGGIILYFIDEKKAVKDIIYRT</sequence>
<dbReference type="Gene3D" id="1.20.1250.20">
    <property type="entry name" value="MFS general substrate transporter like domains"/>
    <property type="match status" value="2"/>
</dbReference>
<accession>A0A3B0ZDV0</accession>
<dbReference type="Pfam" id="PF11700">
    <property type="entry name" value="ATG22"/>
    <property type="match status" value="1"/>
</dbReference>
<feature type="transmembrane region" description="Helical" evidence="6">
    <location>
        <begin position="401"/>
        <end position="420"/>
    </location>
</feature>
<evidence type="ECO:0000256" key="1">
    <source>
        <dbReference type="ARBA" id="ARBA00004127"/>
    </source>
</evidence>
<dbReference type="InterPro" id="IPR020846">
    <property type="entry name" value="MFS_dom"/>
</dbReference>
<feature type="transmembrane region" description="Helical" evidence="6">
    <location>
        <begin position="370"/>
        <end position="395"/>
    </location>
</feature>
<dbReference type="PANTHER" id="PTHR23519">
    <property type="entry name" value="AUTOPHAGY-RELATED PROTEIN 22"/>
    <property type="match status" value="1"/>
</dbReference>
<keyword evidence="3 6" id="KW-0812">Transmembrane</keyword>
<evidence type="ECO:0000256" key="3">
    <source>
        <dbReference type="ARBA" id="ARBA00022692"/>
    </source>
</evidence>
<keyword evidence="5 6" id="KW-0472">Membrane</keyword>
<evidence type="ECO:0000256" key="4">
    <source>
        <dbReference type="ARBA" id="ARBA00022989"/>
    </source>
</evidence>
<dbReference type="PANTHER" id="PTHR23519:SF1">
    <property type="entry name" value="AUTOPHAGY-RELATED PROTEIN 22"/>
    <property type="match status" value="1"/>
</dbReference>
<feature type="transmembrane region" description="Helical" evidence="6">
    <location>
        <begin position="244"/>
        <end position="261"/>
    </location>
</feature>
<dbReference type="CDD" id="cd17482">
    <property type="entry name" value="MFS_YxiO_like"/>
    <property type="match status" value="1"/>
</dbReference>
<organism evidence="8">
    <name type="scientific">hydrothermal vent metagenome</name>
    <dbReference type="NCBI Taxonomy" id="652676"/>
    <lineage>
        <taxon>unclassified sequences</taxon>
        <taxon>metagenomes</taxon>
        <taxon>ecological metagenomes</taxon>
    </lineage>
</organism>
<keyword evidence="2" id="KW-0813">Transport</keyword>
<evidence type="ECO:0000259" key="7">
    <source>
        <dbReference type="PROSITE" id="PS50850"/>
    </source>
</evidence>
<dbReference type="InterPro" id="IPR036259">
    <property type="entry name" value="MFS_trans_sf"/>
</dbReference>
<feature type="transmembrane region" description="Helical" evidence="6">
    <location>
        <begin position="21"/>
        <end position="43"/>
    </location>
</feature>
<proteinExistence type="predicted"/>
<dbReference type="InterPro" id="IPR024671">
    <property type="entry name" value="Atg22-like"/>
</dbReference>
<feature type="transmembrane region" description="Helical" evidence="6">
    <location>
        <begin position="281"/>
        <end position="303"/>
    </location>
</feature>
<dbReference type="EMBL" id="UOFS01000006">
    <property type="protein sequence ID" value="VAW91598.1"/>
    <property type="molecule type" value="Genomic_DNA"/>
</dbReference>
<feature type="domain" description="Major facilitator superfamily (MFS) profile" evidence="7">
    <location>
        <begin position="246"/>
        <end position="433"/>
    </location>
</feature>
<name>A0A3B0ZDV0_9ZZZZ</name>
<protein>
    <submittedName>
        <fullName evidence="8">Uncharacterized MFS-type transporter YxiO</fullName>
    </submittedName>
</protein>
<feature type="transmembrane region" description="Helical" evidence="6">
    <location>
        <begin position="91"/>
        <end position="110"/>
    </location>
</feature>
<evidence type="ECO:0000256" key="6">
    <source>
        <dbReference type="SAM" id="Phobius"/>
    </source>
</evidence>
<keyword evidence="4 6" id="KW-1133">Transmembrane helix</keyword>
<feature type="transmembrane region" description="Helical" evidence="6">
    <location>
        <begin position="336"/>
        <end position="358"/>
    </location>
</feature>
<dbReference type="AlphaFoldDB" id="A0A3B0ZDV0"/>
<dbReference type="PROSITE" id="PS50850">
    <property type="entry name" value="MFS"/>
    <property type="match status" value="1"/>
</dbReference>